<dbReference type="RefSeq" id="WP_146952070.1">
    <property type="nucleotide sequence ID" value="NZ_BAABBJ010000009.1"/>
</dbReference>
<evidence type="ECO:0000313" key="2">
    <source>
        <dbReference type="EMBL" id="GEP68293.1"/>
    </source>
</evidence>
<dbReference type="PROSITE" id="PS50995">
    <property type="entry name" value="HTH_MARR_2"/>
    <property type="match status" value="1"/>
</dbReference>
<reference evidence="2 3" key="1">
    <citation type="submission" date="2019-07" db="EMBL/GenBank/DDBJ databases">
        <title>Whole genome shotgun sequence of Cellulomonas soli NBRC 109434.</title>
        <authorList>
            <person name="Hosoyama A."/>
            <person name="Uohara A."/>
            <person name="Ohji S."/>
            <person name="Ichikawa N."/>
        </authorList>
    </citation>
    <scope>NUCLEOTIDE SEQUENCE [LARGE SCALE GENOMIC DNA]</scope>
    <source>
        <strain evidence="2 3">NBRC 109434</strain>
    </source>
</reference>
<protein>
    <submittedName>
        <fullName evidence="2">Transcriptional regulator</fullName>
    </submittedName>
</protein>
<dbReference type="InterPro" id="IPR036390">
    <property type="entry name" value="WH_DNA-bd_sf"/>
</dbReference>
<dbReference type="InterPro" id="IPR036388">
    <property type="entry name" value="WH-like_DNA-bd_sf"/>
</dbReference>
<keyword evidence="3" id="KW-1185">Reference proteome</keyword>
<dbReference type="InterPro" id="IPR000835">
    <property type="entry name" value="HTH_MarR-typ"/>
</dbReference>
<organism evidence="2 3">
    <name type="scientific">Cellulomonas soli</name>
    <dbReference type="NCBI Taxonomy" id="931535"/>
    <lineage>
        <taxon>Bacteria</taxon>
        <taxon>Bacillati</taxon>
        <taxon>Actinomycetota</taxon>
        <taxon>Actinomycetes</taxon>
        <taxon>Micrococcales</taxon>
        <taxon>Cellulomonadaceae</taxon>
        <taxon>Cellulomonas</taxon>
    </lineage>
</organism>
<dbReference type="EMBL" id="BKAL01000003">
    <property type="protein sequence ID" value="GEP68293.1"/>
    <property type="molecule type" value="Genomic_DNA"/>
</dbReference>
<dbReference type="SMART" id="SM00347">
    <property type="entry name" value="HTH_MARR"/>
    <property type="match status" value="1"/>
</dbReference>
<proteinExistence type="predicted"/>
<dbReference type="PANTHER" id="PTHR39515:SF2">
    <property type="entry name" value="HTH-TYPE TRANSCRIPTIONAL REGULATOR RV0880"/>
    <property type="match status" value="1"/>
</dbReference>
<dbReference type="Pfam" id="PF01047">
    <property type="entry name" value="MarR"/>
    <property type="match status" value="1"/>
</dbReference>
<dbReference type="SUPFAM" id="SSF46785">
    <property type="entry name" value="Winged helix' DNA-binding domain"/>
    <property type="match status" value="1"/>
</dbReference>
<dbReference type="PANTHER" id="PTHR39515">
    <property type="entry name" value="CONSERVED PROTEIN"/>
    <property type="match status" value="1"/>
</dbReference>
<accession>A0A512PAQ9</accession>
<dbReference type="Proteomes" id="UP000321798">
    <property type="component" value="Unassembled WGS sequence"/>
</dbReference>
<dbReference type="InterPro" id="IPR052526">
    <property type="entry name" value="HTH-type_Bedaq_tolerance"/>
</dbReference>
<gene>
    <name evidence="2" type="ORF">CSO01_10080</name>
</gene>
<sequence>MPDPTGTSLDQLAARLVVHGSRFARYASRGPGERRSVVAVRVLANLQHEGPLRIGELTARERISQPAMTSAVNRLEEDGLVLRRADLDDARACVVELTDAGRAELEDFRGRAAERARPALERLSAEDLAVLDRAADLLEQLSDPRSTGTTTA</sequence>
<evidence type="ECO:0000313" key="3">
    <source>
        <dbReference type="Proteomes" id="UP000321798"/>
    </source>
</evidence>
<comment type="caution">
    <text evidence="2">The sequence shown here is derived from an EMBL/GenBank/DDBJ whole genome shotgun (WGS) entry which is preliminary data.</text>
</comment>
<dbReference type="AlphaFoldDB" id="A0A512PAQ9"/>
<dbReference type="OrthoDB" id="9815567at2"/>
<name>A0A512PAQ9_9CELL</name>
<dbReference type="GO" id="GO:0003700">
    <property type="term" value="F:DNA-binding transcription factor activity"/>
    <property type="evidence" value="ECO:0007669"/>
    <property type="project" value="InterPro"/>
</dbReference>
<feature type="domain" description="HTH marR-type" evidence="1">
    <location>
        <begin position="2"/>
        <end position="143"/>
    </location>
</feature>
<evidence type="ECO:0000259" key="1">
    <source>
        <dbReference type="PROSITE" id="PS50995"/>
    </source>
</evidence>
<dbReference type="Gene3D" id="1.10.10.10">
    <property type="entry name" value="Winged helix-like DNA-binding domain superfamily/Winged helix DNA-binding domain"/>
    <property type="match status" value="1"/>
</dbReference>